<dbReference type="Gramene" id="TraesARI2D03G01212210.1">
    <property type="protein sequence ID" value="TraesARI2D03G01212210.1"/>
    <property type="gene ID" value="TraesARI2D03G01212210"/>
</dbReference>
<feature type="region of interest" description="Disordered" evidence="1">
    <location>
        <begin position="46"/>
        <end position="74"/>
    </location>
</feature>
<evidence type="ECO:0000256" key="1">
    <source>
        <dbReference type="SAM" id="MobiDB-lite"/>
    </source>
</evidence>
<name>A0A7H4LHY1_WHEAT</name>
<reference evidence="2 3" key="1">
    <citation type="submission" date="2018-05" db="EMBL/GenBank/DDBJ databases">
        <authorList>
            <person name="Thind KAUR A."/>
        </authorList>
    </citation>
    <scope>NUCLEOTIDE SEQUENCE [LARGE SCALE GENOMIC DNA]</scope>
</reference>
<proteinExistence type="predicted"/>
<evidence type="ECO:0000313" key="3">
    <source>
        <dbReference type="Proteomes" id="UP000280104"/>
    </source>
</evidence>
<feature type="compositionally biased region" description="Low complexity" evidence="1">
    <location>
        <begin position="59"/>
        <end position="74"/>
    </location>
</feature>
<dbReference type="EMBL" id="LS480641">
    <property type="protein sequence ID" value="SPT18219.1"/>
    <property type="molecule type" value="Genomic_DNA"/>
</dbReference>
<evidence type="ECO:0000313" key="2">
    <source>
        <dbReference type="EMBL" id="SPT18219.1"/>
    </source>
</evidence>
<protein>
    <submittedName>
        <fullName evidence="2">Uncharacterized protein</fullName>
    </submittedName>
</protein>
<sequence length="106" mass="11308">MDADHGELPITTGDGTAAVTARFIKGVDKRATITEGWSDFFRQAHMNEGERVRRPKPDPSSSRRTRPACASAATTTRRALVESGLDEDGVGVVQPTTTLKLGVPAS</sequence>
<gene>
    <name evidence="2" type="ORF">CAMPLR22A2D_LOCUS2830</name>
</gene>
<accession>A0A7H4LHY1</accession>
<dbReference type="Gramene" id="TraesJUL2D03G01202260.1">
    <property type="protein sequence ID" value="TraesJUL2D03G01202260.1"/>
    <property type="gene ID" value="TraesJUL2D03G01202260"/>
</dbReference>
<organism evidence="2 3">
    <name type="scientific">Triticum aestivum</name>
    <name type="common">Wheat</name>
    <dbReference type="NCBI Taxonomy" id="4565"/>
    <lineage>
        <taxon>Eukaryota</taxon>
        <taxon>Viridiplantae</taxon>
        <taxon>Streptophyta</taxon>
        <taxon>Embryophyta</taxon>
        <taxon>Tracheophyta</taxon>
        <taxon>Spermatophyta</taxon>
        <taxon>Magnoliopsida</taxon>
        <taxon>Liliopsida</taxon>
        <taxon>Poales</taxon>
        <taxon>Poaceae</taxon>
        <taxon>BOP clade</taxon>
        <taxon>Pooideae</taxon>
        <taxon>Triticodae</taxon>
        <taxon>Triticeae</taxon>
        <taxon>Triticinae</taxon>
        <taxon>Triticum</taxon>
    </lineage>
</organism>
<feature type="compositionally biased region" description="Basic and acidic residues" evidence="1">
    <location>
        <begin position="46"/>
        <end position="57"/>
    </location>
</feature>
<dbReference type="Proteomes" id="UP000280104">
    <property type="component" value="Chromosome II"/>
</dbReference>
<dbReference type="AlphaFoldDB" id="A0A7H4LHY1"/>